<feature type="transmembrane region" description="Helical" evidence="3">
    <location>
        <begin position="51"/>
        <end position="79"/>
    </location>
</feature>
<accession>A0A0R1SH64</accession>
<organism evidence="4 5">
    <name type="scientific">Lentilactobacillus diolivorans DSM 14421</name>
    <dbReference type="NCBI Taxonomy" id="1423739"/>
    <lineage>
        <taxon>Bacteria</taxon>
        <taxon>Bacillati</taxon>
        <taxon>Bacillota</taxon>
        <taxon>Bacilli</taxon>
        <taxon>Lactobacillales</taxon>
        <taxon>Lactobacillaceae</taxon>
        <taxon>Lentilactobacillus</taxon>
    </lineage>
</organism>
<name>A0A0R1SH64_9LACO</name>
<sequence>MLIEKKESYSKKLLGSWDTKTVVSVAIGAALFGVLLDFVSIPVFTNTKLSVAYLIPVFVGALFGPLPAGLVGLFGNIFADLLAGSGFWPDWWIGNFIASFVIGLLPLYGARIKDGIFNVKHATIFTITTIIGLLISFGFISPFLNTVFYGGEKAINFAQGWIAVVSDGIVAVVAGLPLLYALTRRYKKNSNLTKE</sequence>
<keyword evidence="1 3" id="KW-0812">Transmembrane</keyword>
<feature type="transmembrane region" description="Helical" evidence="3">
    <location>
        <begin position="91"/>
        <end position="110"/>
    </location>
</feature>
<feature type="transmembrane region" description="Helical" evidence="3">
    <location>
        <begin position="122"/>
        <end position="140"/>
    </location>
</feature>
<gene>
    <name evidence="4" type="ORF">FC85_GL002425</name>
</gene>
<dbReference type="Pfam" id="PF07155">
    <property type="entry name" value="ECF-ribofla_trS"/>
    <property type="match status" value="1"/>
</dbReference>
<comment type="caution">
    <text evidence="4">The sequence shown here is derived from an EMBL/GenBank/DDBJ whole genome shotgun (WGS) entry which is preliminary data.</text>
</comment>
<feature type="transmembrane region" description="Helical" evidence="3">
    <location>
        <begin position="160"/>
        <end position="182"/>
    </location>
</feature>
<dbReference type="PANTHER" id="PTHR37815:SF3">
    <property type="entry name" value="UPF0397 PROTEIN SPR0429"/>
    <property type="match status" value="1"/>
</dbReference>
<evidence type="ECO:0000256" key="1">
    <source>
        <dbReference type="ARBA" id="ARBA00022692"/>
    </source>
</evidence>
<keyword evidence="2 3" id="KW-1133">Transmembrane helix</keyword>
<keyword evidence="3" id="KW-0472">Membrane</keyword>
<dbReference type="EMBL" id="AZEY01000023">
    <property type="protein sequence ID" value="KRL68607.1"/>
    <property type="molecule type" value="Genomic_DNA"/>
</dbReference>
<dbReference type="InterPro" id="IPR009825">
    <property type="entry name" value="ECF_substrate-spec-like"/>
</dbReference>
<reference evidence="4 5" key="1">
    <citation type="journal article" date="2015" name="Genome Announc.">
        <title>Expanding the biotechnology potential of lactobacilli through comparative genomics of 213 strains and associated genera.</title>
        <authorList>
            <person name="Sun Z."/>
            <person name="Harris H.M."/>
            <person name="McCann A."/>
            <person name="Guo C."/>
            <person name="Argimon S."/>
            <person name="Zhang W."/>
            <person name="Yang X."/>
            <person name="Jeffery I.B."/>
            <person name="Cooney J.C."/>
            <person name="Kagawa T.F."/>
            <person name="Liu W."/>
            <person name="Song Y."/>
            <person name="Salvetti E."/>
            <person name="Wrobel A."/>
            <person name="Rasinkangas P."/>
            <person name="Parkhill J."/>
            <person name="Rea M.C."/>
            <person name="O'Sullivan O."/>
            <person name="Ritari J."/>
            <person name="Douillard F.P."/>
            <person name="Paul Ross R."/>
            <person name="Yang R."/>
            <person name="Briner A.E."/>
            <person name="Felis G.E."/>
            <person name="de Vos W.M."/>
            <person name="Barrangou R."/>
            <person name="Klaenhammer T.R."/>
            <person name="Caufield P.W."/>
            <person name="Cui Y."/>
            <person name="Zhang H."/>
            <person name="O'Toole P.W."/>
        </authorList>
    </citation>
    <scope>NUCLEOTIDE SEQUENCE [LARGE SCALE GENOMIC DNA]</scope>
    <source>
        <strain evidence="4 5">DSM 14421</strain>
    </source>
</reference>
<evidence type="ECO:0000256" key="3">
    <source>
        <dbReference type="SAM" id="Phobius"/>
    </source>
</evidence>
<dbReference type="AlphaFoldDB" id="A0A0R1SH64"/>
<protein>
    <submittedName>
        <fullName evidence="4">Uncharacterized protein</fullName>
    </submittedName>
</protein>
<dbReference type="NCBIfam" id="NF010182">
    <property type="entry name" value="PRK13661.1"/>
    <property type="match status" value="1"/>
</dbReference>
<evidence type="ECO:0000313" key="4">
    <source>
        <dbReference type="EMBL" id="KRL68607.1"/>
    </source>
</evidence>
<dbReference type="Gene3D" id="1.10.1760.20">
    <property type="match status" value="1"/>
</dbReference>
<feature type="transmembrane region" description="Helical" evidence="3">
    <location>
        <begin position="22"/>
        <end position="44"/>
    </location>
</feature>
<evidence type="ECO:0000256" key="2">
    <source>
        <dbReference type="ARBA" id="ARBA00022989"/>
    </source>
</evidence>
<evidence type="ECO:0000313" key="5">
    <source>
        <dbReference type="Proteomes" id="UP000052013"/>
    </source>
</evidence>
<dbReference type="PANTHER" id="PTHR37815">
    <property type="entry name" value="UPF0397 PROTEIN BC_2624-RELATED"/>
    <property type="match status" value="1"/>
</dbReference>
<dbReference type="STRING" id="1423739.FC85_GL002425"/>
<proteinExistence type="predicted"/>
<dbReference type="GO" id="GO:0016020">
    <property type="term" value="C:membrane"/>
    <property type="evidence" value="ECO:0007669"/>
    <property type="project" value="InterPro"/>
</dbReference>
<dbReference type="Proteomes" id="UP000052013">
    <property type="component" value="Unassembled WGS sequence"/>
</dbReference>
<dbReference type="PATRIC" id="fig|1423739.3.peg.2521"/>
<dbReference type="RefSeq" id="WP_057864039.1">
    <property type="nucleotide sequence ID" value="NZ_AZEY01000023.1"/>
</dbReference>